<accession>A0A4Z2HC56</accession>
<dbReference type="EMBL" id="SRLO01000295">
    <property type="protein sequence ID" value="TNN62352.1"/>
    <property type="molecule type" value="Genomic_DNA"/>
</dbReference>
<dbReference type="AlphaFoldDB" id="A0A4Z2HC56"/>
<sequence>MTKHSYSEVRLAASLFYLFNHIYLDVMLYLQVAAAENAAFKSFAVAEQLIRPGRALVRALLLEKAGHWWLLNIALCAVHAKTLKAAIVKVHLRDKAVKHLIKAHNKGYTTVLYE</sequence>
<reference evidence="1 2" key="1">
    <citation type="submission" date="2019-03" db="EMBL/GenBank/DDBJ databases">
        <title>First draft genome of Liparis tanakae, snailfish: a comprehensive survey of snailfish specific genes.</title>
        <authorList>
            <person name="Kim W."/>
            <person name="Song I."/>
            <person name="Jeong J.-H."/>
            <person name="Kim D."/>
            <person name="Kim S."/>
            <person name="Ryu S."/>
            <person name="Song J.Y."/>
            <person name="Lee S.K."/>
        </authorList>
    </citation>
    <scope>NUCLEOTIDE SEQUENCE [LARGE SCALE GENOMIC DNA]</scope>
    <source>
        <tissue evidence="1">Muscle</tissue>
    </source>
</reference>
<keyword evidence="2" id="KW-1185">Reference proteome</keyword>
<gene>
    <name evidence="1" type="ORF">EYF80_027422</name>
</gene>
<evidence type="ECO:0000313" key="2">
    <source>
        <dbReference type="Proteomes" id="UP000314294"/>
    </source>
</evidence>
<dbReference type="Proteomes" id="UP000314294">
    <property type="component" value="Unassembled WGS sequence"/>
</dbReference>
<protein>
    <submittedName>
        <fullName evidence="1">Uncharacterized protein</fullName>
    </submittedName>
</protein>
<name>A0A4Z2HC56_9TELE</name>
<comment type="caution">
    <text evidence="1">The sequence shown here is derived from an EMBL/GenBank/DDBJ whole genome shotgun (WGS) entry which is preliminary data.</text>
</comment>
<evidence type="ECO:0000313" key="1">
    <source>
        <dbReference type="EMBL" id="TNN62352.1"/>
    </source>
</evidence>
<organism evidence="1 2">
    <name type="scientific">Liparis tanakae</name>
    <name type="common">Tanaka's snailfish</name>
    <dbReference type="NCBI Taxonomy" id="230148"/>
    <lineage>
        <taxon>Eukaryota</taxon>
        <taxon>Metazoa</taxon>
        <taxon>Chordata</taxon>
        <taxon>Craniata</taxon>
        <taxon>Vertebrata</taxon>
        <taxon>Euteleostomi</taxon>
        <taxon>Actinopterygii</taxon>
        <taxon>Neopterygii</taxon>
        <taxon>Teleostei</taxon>
        <taxon>Neoteleostei</taxon>
        <taxon>Acanthomorphata</taxon>
        <taxon>Eupercaria</taxon>
        <taxon>Perciformes</taxon>
        <taxon>Cottioidei</taxon>
        <taxon>Cottales</taxon>
        <taxon>Liparidae</taxon>
        <taxon>Liparis</taxon>
    </lineage>
</organism>
<proteinExistence type="predicted"/>